<name>N9EE90_ACIBZ</name>
<dbReference type="EMBL" id="APQG01000047">
    <property type="protein sequence ID" value="ENV91125.1"/>
    <property type="molecule type" value="Genomic_DNA"/>
</dbReference>
<dbReference type="Proteomes" id="UP000013251">
    <property type="component" value="Unassembled WGS sequence"/>
</dbReference>
<proteinExistence type="predicted"/>
<keyword evidence="2" id="KW-1185">Reference proteome</keyword>
<accession>N9EE90</accession>
<evidence type="ECO:0000313" key="2">
    <source>
        <dbReference type="Proteomes" id="UP000013251"/>
    </source>
</evidence>
<gene>
    <name evidence="1" type="ORF">F938_03624</name>
</gene>
<comment type="caution">
    <text evidence="1">The sequence shown here is derived from an EMBL/GenBank/DDBJ whole genome shotgun (WGS) entry which is preliminary data.</text>
</comment>
<protein>
    <submittedName>
        <fullName evidence="1">Uncharacterized protein</fullName>
    </submittedName>
</protein>
<evidence type="ECO:0000313" key="1">
    <source>
        <dbReference type="EMBL" id="ENV91125.1"/>
    </source>
</evidence>
<dbReference type="AlphaFoldDB" id="N9EE90"/>
<reference evidence="1 2" key="1">
    <citation type="submission" date="2013-02" db="EMBL/GenBank/DDBJ databases">
        <title>The Genome Sequence of Acinetobacter bereziniae CIP 70.12.</title>
        <authorList>
            <consortium name="The Broad Institute Genome Sequencing Platform"/>
            <consortium name="The Broad Institute Genome Sequencing Center for Infectious Disease"/>
            <person name="Cerqueira G."/>
            <person name="Feldgarden M."/>
            <person name="Courvalin P."/>
            <person name="Perichon B."/>
            <person name="Grillot-Courvalin C."/>
            <person name="Clermont D."/>
            <person name="Rocha E."/>
            <person name="Yoon E.-J."/>
            <person name="Nemec A."/>
            <person name="Walker B."/>
            <person name="Young S.K."/>
            <person name="Zeng Q."/>
            <person name="Gargeya S."/>
            <person name="Fitzgerald M."/>
            <person name="Haas B."/>
            <person name="Abouelleil A."/>
            <person name="Alvarado L."/>
            <person name="Arachchi H.M."/>
            <person name="Berlin A.M."/>
            <person name="Chapman S.B."/>
            <person name="Dewar J."/>
            <person name="Goldberg J."/>
            <person name="Griggs A."/>
            <person name="Gujja S."/>
            <person name="Hansen M."/>
            <person name="Howarth C."/>
            <person name="Imamovic A."/>
            <person name="Larimer J."/>
            <person name="McCowan C."/>
            <person name="Murphy C."/>
            <person name="Neiman D."/>
            <person name="Pearson M."/>
            <person name="Priest M."/>
            <person name="Roberts A."/>
            <person name="Saif S."/>
            <person name="Shea T."/>
            <person name="Sisk P."/>
            <person name="Sykes S."/>
            <person name="Wortman J."/>
            <person name="Nusbaum C."/>
            <person name="Birren B."/>
        </authorList>
    </citation>
    <scope>NUCLEOTIDE SEQUENCE [LARGE SCALE GENOMIC DNA]</scope>
    <source>
        <strain evidence="1 2">CIP 70.12</strain>
    </source>
</reference>
<sequence>MIHQLYNARELAGLNGYRNKPSKNIQKISNIKRLKQNAAAVGPYTLSMEFCVDEVNTVIDKYRTETGLQDAEQTPEHVAYSVYHGDLIICLKNILIPLDQEWHLGVDSHYYNAETDDVMTVPVQFQMPKMSFNEFKFGSTLAVDRGHGLKTRWKGINDELNAILLADVPLGYDRVRSDAKLTCVTGFTNYECLKEFNFVKKVIRNSGLEGIKKVNDAIKSFKSQNIEQVA</sequence>
<organism evidence="1 2">
    <name type="scientific">Acinetobacter bereziniae LMG 1003 = CIP 70.12</name>
    <dbReference type="NCBI Taxonomy" id="981324"/>
    <lineage>
        <taxon>Bacteria</taxon>
        <taxon>Pseudomonadati</taxon>
        <taxon>Pseudomonadota</taxon>
        <taxon>Gammaproteobacteria</taxon>
        <taxon>Moraxellales</taxon>
        <taxon>Moraxellaceae</taxon>
        <taxon>Acinetobacter</taxon>
    </lineage>
</organism>
<dbReference type="PATRIC" id="fig|1217650.3.peg.3565"/>
<dbReference type="OrthoDB" id="6686910at2"/>
<dbReference type="HOGENOM" id="CLU_1202689_0_0_6"/>
<dbReference type="RefSeq" id="WP_005034011.1">
    <property type="nucleotide sequence ID" value="NZ_KB849756.1"/>
</dbReference>